<dbReference type="GO" id="GO:0032259">
    <property type="term" value="P:methylation"/>
    <property type="evidence" value="ECO:0007669"/>
    <property type="project" value="UniProtKB-KW"/>
</dbReference>
<evidence type="ECO:0000256" key="2">
    <source>
        <dbReference type="ARBA" id="ARBA00022603"/>
    </source>
</evidence>
<evidence type="ECO:0000256" key="1">
    <source>
        <dbReference type="ARBA" id="ARBA00022490"/>
    </source>
</evidence>
<protein>
    <recommendedName>
        <fullName evidence="5">Protein N-terminal and lysine N-methyltransferase EFM7</fullName>
        <ecNumber evidence="5">2.1.1.-</ecNumber>
    </recommendedName>
    <alternativeName>
        <fullName evidence="5">Elongation factor methyltransferase 7</fullName>
    </alternativeName>
</protein>
<feature type="binding site" evidence="5">
    <location>
        <begin position="89"/>
        <end position="91"/>
    </location>
    <ligand>
        <name>S-adenosyl-L-methionine</name>
        <dbReference type="ChEBI" id="CHEBI:59789"/>
    </ligand>
</feature>
<dbReference type="Gene3D" id="3.40.50.150">
    <property type="entry name" value="Vaccinia Virus protein VP39"/>
    <property type="match status" value="1"/>
</dbReference>
<dbReference type="SUPFAM" id="SSF53335">
    <property type="entry name" value="S-adenosyl-L-methionine-dependent methyltransferases"/>
    <property type="match status" value="1"/>
</dbReference>
<keyword evidence="8" id="KW-1185">Reference proteome</keyword>
<feature type="binding site" evidence="5">
    <location>
        <position position="153"/>
    </location>
    <ligand>
        <name>S-adenosyl-L-methionine</name>
        <dbReference type="ChEBI" id="CHEBI:59789"/>
    </ligand>
</feature>
<feature type="region of interest" description="Disordered" evidence="6">
    <location>
        <begin position="1"/>
        <end position="40"/>
    </location>
</feature>
<comment type="caution">
    <text evidence="7">The sequence shown here is derived from an EMBL/GenBank/DDBJ whole genome shotgun (WGS) entry which is preliminary data.</text>
</comment>
<feature type="binding site" evidence="5">
    <location>
        <position position="62"/>
    </location>
    <ligand>
        <name>S-adenosyl-L-methionine</name>
        <dbReference type="ChEBI" id="CHEBI:59789"/>
    </ligand>
</feature>
<dbReference type="EC" id="2.1.1.-" evidence="5"/>
<evidence type="ECO:0000256" key="4">
    <source>
        <dbReference type="ARBA" id="ARBA00022691"/>
    </source>
</evidence>
<dbReference type="InterPro" id="IPR025784">
    <property type="entry name" value="EFM7"/>
</dbReference>
<dbReference type="Proteomes" id="UP001583177">
    <property type="component" value="Unassembled WGS sequence"/>
</dbReference>
<dbReference type="PANTHER" id="PTHR14614:SF10">
    <property type="entry name" value="PROTEIN N-TERMINAL AND LYSINE N-METHYLTRANSFERASE EFM7"/>
    <property type="match status" value="1"/>
</dbReference>
<gene>
    <name evidence="5 7" type="primary">EFM7</name>
    <name evidence="7" type="ORF">Daus18300_008415</name>
</gene>
<keyword evidence="4 5" id="KW-0949">S-adenosyl-L-methionine</keyword>
<dbReference type="Pfam" id="PF10294">
    <property type="entry name" value="Methyltransf_16"/>
    <property type="match status" value="1"/>
</dbReference>
<name>A0ABR3WII4_9PEZI</name>
<evidence type="ECO:0000313" key="8">
    <source>
        <dbReference type="Proteomes" id="UP001583177"/>
    </source>
</evidence>
<dbReference type="CDD" id="cd02440">
    <property type="entry name" value="AdoMet_MTases"/>
    <property type="match status" value="1"/>
</dbReference>
<evidence type="ECO:0000256" key="6">
    <source>
        <dbReference type="SAM" id="MobiDB-lite"/>
    </source>
</evidence>
<dbReference type="GO" id="GO:0008112">
    <property type="term" value="F:nicotinamide N-methyltransferase activity"/>
    <property type="evidence" value="ECO:0007669"/>
    <property type="project" value="UniProtKB-EC"/>
</dbReference>
<dbReference type="PANTHER" id="PTHR14614">
    <property type="entry name" value="HEPATOCELLULAR CARCINOMA-ASSOCIATED ANTIGEN"/>
    <property type="match status" value="1"/>
</dbReference>
<dbReference type="EMBL" id="JAWRVE010000079">
    <property type="protein sequence ID" value="KAL1862618.1"/>
    <property type="molecule type" value="Genomic_DNA"/>
</dbReference>
<evidence type="ECO:0000256" key="3">
    <source>
        <dbReference type="ARBA" id="ARBA00022679"/>
    </source>
</evidence>
<keyword evidence="3 5" id="KW-0808">Transferase</keyword>
<comment type="subcellular location">
    <subcellularLocation>
        <location evidence="5">Cytoplasm</location>
    </subcellularLocation>
</comment>
<keyword evidence="1 5" id="KW-0963">Cytoplasm</keyword>
<dbReference type="HAMAP" id="MF_03223">
    <property type="entry name" value="Methyltr_EFM7"/>
    <property type="match status" value="1"/>
</dbReference>
<sequence>MPPSEHTESDDESGAGDNLFAEPDDYYPPSPKPTKQTFTTRDGDVVDLHLVGYSPTEAHHLWNGSRVAAQYFEADPAGTVRGRTLLELGAGAGLPSLVAAALGARRVVMTDFPDADILATMEKNIAECKIIPPAEGGAGLTKADVIVSKGYVWGFDPRPLLAELPAGRAKFDVLILADLLFRHSEHGKLLDTVRDTMARDAGARAYVFFTSYRPWLAHKDLAFFDLARERGFVVDKVLERKMERPLFEDDPGDEEVRKTCTGWVVRWPGEGEAVAGQEQE</sequence>
<feature type="binding site" evidence="5">
    <location>
        <position position="177"/>
    </location>
    <ligand>
        <name>S-adenosyl-L-methionine</name>
        <dbReference type="ChEBI" id="CHEBI:59789"/>
    </ligand>
</feature>
<organism evidence="7 8">
    <name type="scientific">Diaporthe australafricana</name>
    <dbReference type="NCBI Taxonomy" id="127596"/>
    <lineage>
        <taxon>Eukaryota</taxon>
        <taxon>Fungi</taxon>
        <taxon>Dikarya</taxon>
        <taxon>Ascomycota</taxon>
        <taxon>Pezizomycotina</taxon>
        <taxon>Sordariomycetes</taxon>
        <taxon>Sordariomycetidae</taxon>
        <taxon>Diaporthales</taxon>
        <taxon>Diaporthaceae</taxon>
        <taxon>Diaporthe</taxon>
    </lineage>
</organism>
<keyword evidence="2 5" id="KW-0489">Methyltransferase</keyword>
<proteinExistence type="inferred from homology"/>
<comment type="similarity">
    <text evidence="5">Belongs to the class I-like SAM-binding methyltransferase superfamily. EFM7 family.</text>
</comment>
<dbReference type="InterPro" id="IPR029063">
    <property type="entry name" value="SAM-dependent_MTases_sf"/>
</dbReference>
<comment type="function">
    <text evidence="5">S-adenosyl-L-methionine-dependent protein methyltransferase that trimethylates the N-terminal glycine 'Gly-2' of elongation factor 1-alpha, before also catalyzing the mono- and dimethylation of 'Lys-3'.</text>
</comment>
<evidence type="ECO:0000256" key="5">
    <source>
        <dbReference type="HAMAP-Rule" id="MF_03223"/>
    </source>
</evidence>
<accession>A0ABR3WII4</accession>
<reference evidence="7 8" key="1">
    <citation type="journal article" date="2024" name="IMA Fungus">
        <title>IMA Genome - F19 : A genome assembly and annotation guide to empower mycologists, including annotated draft genome sequences of Ceratocystis pirilliformis, Diaporthe australafricana, Fusarium ophioides, Paecilomyces lecythidis, and Sporothrix stenoceras.</title>
        <authorList>
            <person name="Aylward J."/>
            <person name="Wilson A.M."/>
            <person name="Visagie C.M."/>
            <person name="Spraker J."/>
            <person name="Barnes I."/>
            <person name="Buitendag C."/>
            <person name="Ceriani C."/>
            <person name="Del Mar Angel L."/>
            <person name="du Plessis D."/>
            <person name="Fuchs T."/>
            <person name="Gasser K."/>
            <person name="Kramer D."/>
            <person name="Li W."/>
            <person name="Munsamy K."/>
            <person name="Piso A."/>
            <person name="Price J.L."/>
            <person name="Sonnekus B."/>
            <person name="Thomas C."/>
            <person name="van der Nest A."/>
            <person name="van Dijk A."/>
            <person name="van Heerden A."/>
            <person name="van Vuuren N."/>
            <person name="Yilmaz N."/>
            <person name="Duong T.A."/>
            <person name="van der Merwe N.A."/>
            <person name="Wingfield M.J."/>
            <person name="Wingfield B.D."/>
        </authorList>
    </citation>
    <scope>NUCLEOTIDE SEQUENCE [LARGE SCALE GENOMIC DNA]</scope>
    <source>
        <strain evidence="7 8">CMW 18300</strain>
    </source>
</reference>
<evidence type="ECO:0000313" key="7">
    <source>
        <dbReference type="EMBL" id="KAL1862618.1"/>
    </source>
</evidence>
<feature type="binding site" evidence="5">
    <location>
        <position position="111"/>
    </location>
    <ligand>
        <name>S-adenosyl-L-methionine</name>
        <dbReference type="ChEBI" id="CHEBI:59789"/>
    </ligand>
</feature>
<dbReference type="PROSITE" id="PS51560">
    <property type="entry name" value="SAM_MT_NNT1"/>
    <property type="match status" value="1"/>
</dbReference>
<dbReference type="InterPro" id="IPR019410">
    <property type="entry name" value="Methyltransf_16"/>
</dbReference>